<name>A0AAD4NYK7_PERFH</name>
<feature type="region of interest" description="Disordered" evidence="1">
    <location>
        <begin position="452"/>
        <end position="471"/>
    </location>
</feature>
<sequence>MASQSENNGLNSISSLPRNESMEAENSRADTEIQDKNDDVCVIKKKRKKASDVWFDFDDVEDPKLGRKAVCKHCKDRFAYVVGGKLSALGQLHVIMNDVRERLSDKNVEAFRRTCFGHLLDVPRIQPQMQLIFLMLNSLMEESEINDMIFELGRQEFFCISGLSFKESGRLPSSSNIHGHIFGGDPNLKAVDIYEAFKNYSKTHKGSGSLVLKLALLYVVYGLLLNRDQLWKKIEIDYMYLVDDLNAFNKYPWGRVAYDHLVHWIHWARGNVDRLTVQSDRPSTDVCGFFLCIQIFTFEIMPMLVKHCATRIDSVAFPRLCRWTTNAYFKYTVLLSYFQSSDIRGMMHFEFSNDERGRLRAAGLSDEDAMQWVSEVHARERQNYNNLKLVDEDDDNQEGVMKPNFDEGLEDISKANADDDLEEVRLRKGSQSSESRRLRREHASKIERMLRAATVSSSANRGSEDTKSEQSLAQLAKTVLEMNVRMQNDSKCIEKMSEMMKGMNVMLNSVVNKIFGIEKSVDGLKARLDGFSSVDDQATVSIHREDPPEMAMRTGQTNEEFVGGRSVEKKGGDVGAVECVDKLLTKQSFEAVAYTERQGGKVRVVDCVEKPPKNERFVEVESIVERQGVDAGDVASVDKVPINESFEGVGNAERQGADCLPNQRLLDLLEDVFAEEVVHPHNKLEHGAGSTLVDEMKMTEAQSPRYEISDISAYELSETLGKMEQENPPAKKRLFEEVSGSVEPIYGTIRGDPLPKKRKTRGKNIANTKLVKLSSLRWETFDPHREYDWAVERDFHHWFNEAKGKNS</sequence>
<dbReference type="AlphaFoldDB" id="A0AAD4NYK7"/>
<dbReference type="Pfam" id="PF09331">
    <property type="entry name" value="DUF1985"/>
    <property type="match status" value="1"/>
</dbReference>
<feature type="region of interest" description="Disordered" evidence="1">
    <location>
        <begin position="425"/>
        <end position="444"/>
    </location>
</feature>
<evidence type="ECO:0000313" key="4">
    <source>
        <dbReference type="Proteomes" id="UP001190926"/>
    </source>
</evidence>
<keyword evidence="4" id="KW-1185">Reference proteome</keyword>
<reference evidence="3 4" key="1">
    <citation type="journal article" date="2021" name="Nat. Commun.">
        <title>Incipient diploidization of the medicinal plant Perilla within 10,000 years.</title>
        <authorList>
            <person name="Zhang Y."/>
            <person name="Shen Q."/>
            <person name="Leng L."/>
            <person name="Zhang D."/>
            <person name="Chen S."/>
            <person name="Shi Y."/>
            <person name="Ning Z."/>
            <person name="Chen S."/>
        </authorList>
    </citation>
    <scope>NUCLEOTIDE SEQUENCE [LARGE SCALE GENOMIC DNA]</scope>
    <source>
        <strain evidence="4">cv. PC099</strain>
    </source>
</reference>
<dbReference type="Proteomes" id="UP001190926">
    <property type="component" value="Unassembled WGS sequence"/>
</dbReference>
<protein>
    <recommendedName>
        <fullName evidence="2">DUF1985 domain-containing protein</fullName>
    </recommendedName>
</protein>
<feature type="region of interest" description="Disordered" evidence="1">
    <location>
        <begin position="389"/>
        <end position="408"/>
    </location>
</feature>
<evidence type="ECO:0000259" key="2">
    <source>
        <dbReference type="Pfam" id="PF09331"/>
    </source>
</evidence>
<feature type="region of interest" description="Disordered" evidence="1">
    <location>
        <begin position="1"/>
        <end position="33"/>
    </location>
</feature>
<proteinExistence type="predicted"/>
<feature type="domain" description="DUF1985" evidence="2">
    <location>
        <begin position="152"/>
        <end position="262"/>
    </location>
</feature>
<accession>A0AAD4NYK7</accession>
<organism evidence="3 4">
    <name type="scientific">Perilla frutescens var. hirtella</name>
    <name type="common">Perilla citriodora</name>
    <name type="synonym">Perilla setoyensis</name>
    <dbReference type="NCBI Taxonomy" id="608512"/>
    <lineage>
        <taxon>Eukaryota</taxon>
        <taxon>Viridiplantae</taxon>
        <taxon>Streptophyta</taxon>
        <taxon>Embryophyta</taxon>
        <taxon>Tracheophyta</taxon>
        <taxon>Spermatophyta</taxon>
        <taxon>Magnoliopsida</taxon>
        <taxon>eudicotyledons</taxon>
        <taxon>Gunneridae</taxon>
        <taxon>Pentapetalae</taxon>
        <taxon>asterids</taxon>
        <taxon>lamiids</taxon>
        <taxon>Lamiales</taxon>
        <taxon>Lamiaceae</taxon>
        <taxon>Nepetoideae</taxon>
        <taxon>Elsholtzieae</taxon>
        <taxon>Perilla</taxon>
    </lineage>
</organism>
<evidence type="ECO:0000313" key="3">
    <source>
        <dbReference type="EMBL" id="KAH6756980.1"/>
    </source>
</evidence>
<evidence type="ECO:0000256" key="1">
    <source>
        <dbReference type="SAM" id="MobiDB-lite"/>
    </source>
</evidence>
<dbReference type="EMBL" id="SDAM02029498">
    <property type="protein sequence ID" value="KAH6756980.1"/>
    <property type="molecule type" value="Genomic_DNA"/>
</dbReference>
<comment type="caution">
    <text evidence="3">The sequence shown here is derived from an EMBL/GenBank/DDBJ whole genome shotgun (WGS) entry which is preliminary data.</text>
</comment>
<dbReference type="PANTHER" id="PTHR48449:SF1">
    <property type="entry name" value="DUF1985 DOMAIN-CONTAINING PROTEIN"/>
    <property type="match status" value="1"/>
</dbReference>
<gene>
    <name evidence="3" type="ORF">C2S53_009214</name>
</gene>
<feature type="compositionally biased region" description="Polar residues" evidence="1">
    <location>
        <begin position="1"/>
        <end position="18"/>
    </location>
</feature>
<dbReference type="PANTHER" id="PTHR48449">
    <property type="entry name" value="DUF1985 DOMAIN-CONTAINING PROTEIN"/>
    <property type="match status" value="1"/>
</dbReference>
<dbReference type="InterPro" id="IPR015410">
    <property type="entry name" value="DUF1985"/>
</dbReference>